<keyword evidence="2" id="KW-1185">Reference proteome</keyword>
<evidence type="ECO:0000313" key="1">
    <source>
        <dbReference type="EMBL" id="MBS4102453.1"/>
    </source>
</evidence>
<organism evidence="1 2">
    <name type="scientific">Tsukamurella paurometabola</name>
    <name type="common">Corynebacterium paurometabolum</name>
    <dbReference type="NCBI Taxonomy" id="2061"/>
    <lineage>
        <taxon>Bacteria</taxon>
        <taxon>Bacillati</taxon>
        <taxon>Actinomycetota</taxon>
        <taxon>Actinomycetes</taxon>
        <taxon>Mycobacteriales</taxon>
        <taxon>Tsukamurellaceae</taxon>
        <taxon>Tsukamurella</taxon>
    </lineage>
</organism>
<gene>
    <name evidence="1" type="ORF">KFZ73_14545</name>
</gene>
<name>A0ABS5NEU2_TSUPA</name>
<accession>A0ABS5NEU2</accession>
<sequence>MSGNSDYPKLTPAELADRRDPIYIERRLVELEHDSTFVIPNVLADAEKTLTEAEMALARAEGKLSYPAHVKTIPSRHGFSLEALPQEHLDVLVAKRAHTYAKALADGVRREIDSLRSRLSFAKTEFNNGRN</sequence>
<proteinExistence type="predicted"/>
<dbReference type="EMBL" id="JAGXOE010000034">
    <property type="protein sequence ID" value="MBS4102453.1"/>
    <property type="molecule type" value="Genomic_DNA"/>
</dbReference>
<protein>
    <submittedName>
        <fullName evidence="1">Uncharacterized protein</fullName>
    </submittedName>
</protein>
<dbReference type="Proteomes" id="UP000676853">
    <property type="component" value="Unassembled WGS sequence"/>
</dbReference>
<evidence type="ECO:0000313" key="2">
    <source>
        <dbReference type="Proteomes" id="UP000676853"/>
    </source>
</evidence>
<dbReference type="RefSeq" id="WP_212554170.1">
    <property type="nucleotide sequence ID" value="NZ_JAGXOE010000034.1"/>
</dbReference>
<comment type="caution">
    <text evidence="1">The sequence shown here is derived from an EMBL/GenBank/DDBJ whole genome shotgun (WGS) entry which is preliminary data.</text>
</comment>
<reference evidence="1 2" key="1">
    <citation type="submission" date="2021-04" db="EMBL/GenBank/DDBJ databases">
        <title>Whole genome sequence analysis of a thiophenic sulfur metabolizing bacteria.</title>
        <authorList>
            <person name="Akhtar N."/>
            <person name="Akram J."/>
            <person name="Aslam A."/>
        </authorList>
    </citation>
    <scope>NUCLEOTIDE SEQUENCE [LARGE SCALE GENOMIC DNA]</scope>
    <source>
        <strain evidence="1 2">3OW</strain>
    </source>
</reference>